<feature type="domain" description="Plastocyanin-like" evidence="12">
    <location>
        <begin position="365"/>
        <end position="511"/>
    </location>
</feature>
<evidence type="ECO:0000256" key="10">
    <source>
        <dbReference type="SAM" id="SignalP"/>
    </source>
</evidence>
<comment type="caution">
    <text evidence="14">The sequence shown here is derived from an EMBL/GenBank/DDBJ whole genome shotgun (WGS) entry which is preliminary data.</text>
</comment>
<dbReference type="GO" id="GO:0004322">
    <property type="term" value="F:ferroxidase activity"/>
    <property type="evidence" value="ECO:0007669"/>
    <property type="project" value="TreeGrafter"/>
</dbReference>
<keyword evidence="2" id="KW-0479">Metal-binding</keyword>
<keyword evidence="9" id="KW-1133">Transmembrane helix</keyword>
<dbReference type="VEuPathDB" id="FungiDB:PEXP_033370"/>
<dbReference type="FunFam" id="2.60.40.420:FF:000024">
    <property type="entry name" value="FET5p Multicopper oxidase"/>
    <property type="match status" value="1"/>
</dbReference>
<dbReference type="GO" id="GO:0005507">
    <property type="term" value="F:copper ion binding"/>
    <property type="evidence" value="ECO:0007669"/>
    <property type="project" value="InterPro"/>
</dbReference>
<evidence type="ECO:0000256" key="6">
    <source>
        <dbReference type="ARBA" id="ARBA00023180"/>
    </source>
</evidence>
<dbReference type="InterPro" id="IPR045087">
    <property type="entry name" value="Cu-oxidase_fam"/>
</dbReference>
<dbReference type="SUPFAM" id="SSF49503">
    <property type="entry name" value="Cupredoxins"/>
    <property type="match status" value="3"/>
</dbReference>
<dbReference type="CDD" id="cd13899">
    <property type="entry name" value="CuRO_3_Fet3p"/>
    <property type="match status" value="1"/>
</dbReference>
<dbReference type="Gene3D" id="2.60.40.420">
    <property type="entry name" value="Cupredoxins - blue copper proteins"/>
    <property type="match status" value="3"/>
</dbReference>
<comment type="subcellular location">
    <subcellularLocation>
        <location evidence="7">Cell membrane</location>
        <topology evidence="7">Single-pass type I membrane protein</topology>
        <orientation evidence="7">Extracellular side</orientation>
    </subcellularLocation>
</comment>
<keyword evidence="5" id="KW-0186">Copper</keyword>
<feature type="transmembrane region" description="Helical" evidence="9">
    <location>
        <begin position="567"/>
        <end position="588"/>
    </location>
</feature>
<comment type="similarity">
    <text evidence="1">Belongs to the multicopper oxidase family.</text>
</comment>
<dbReference type="PROSITE" id="PS00080">
    <property type="entry name" value="MULTICOPPER_OXIDASE2"/>
    <property type="match status" value="1"/>
</dbReference>
<feature type="domain" description="Plastocyanin-like" evidence="11">
    <location>
        <begin position="154"/>
        <end position="300"/>
    </location>
</feature>
<dbReference type="GO" id="GO:0033573">
    <property type="term" value="C:high-affinity iron permease complex"/>
    <property type="evidence" value="ECO:0007669"/>
    <property type="project" value="TreeGrafter"/>
</dbReference>
<dbReference type="GeneID" id="27678618"/>
<dbReference type="HOGENOM" id="CLU_006504_7_3_1"/>
<dbReference type="Pfam" id="PF07732">
    <property type="entry name" value="Cu-oxidase_3"/>
    <property type="match status" value="1"/>
</dbReference>
<evidence type="ECO:0000256" key="4">
    <source>
        <dbReference type="ARBA" id="ARBA00023002"/>
    </source>
</evidence>
<reference evidence="14 15" key="1">
    <citation type="journal article" date="2015" name="Mol. Plant Microbe Interact.">
        <title>Genome, transcriptome, and functional analyses of Penicillium expansum provide new insights into secondary metabolism and pathogenicity.</title>
        <authorList>
            <person name="Ballester A.R."/>
            <person name="Marcet-Houben M."/>
            <person name="Levin E."/>
            <person name="Sela N."/>
            <person name="Selma-Lazaro C."/>
            <person name="Carmona L."/>
            <person name="Wisniewski M."/>
            <person name="Droby S."/>
            <person name="Gonzalez-Candelas L."/>
            <person name="Gabaldon T."/>
        </authorList>
    </citation>
    <scope>NUCLEOTIDE SEQUENCE [LARGE SCALE GENOMIC DNA]</scope>
    <source>
        <strain evidence="14 15">MD-8</strain>
    </source>
</reference>
<dbReference type="EMBL" id="JQFZ01000252">
    <property type="protein sequence ID" value="KGO53282.1"/>
    <property type="molecule type" value="Genomic_DNA"/>
</dbReference>
<dbReference type="GO" id="GO:0033215">
    <property type="term" value="P:reductive iron assimilation"/>
    <property type="evidence" value="ECO:0007669"/>
    <property type="project" value="TreeGrafter"/>
</dbReference>
<dbReference type="RefSeq" id="XP_016595921.1">
    <property type="nucleotide sequence ID" value="XM_016743199.1"/>
</dbReference>
<evidence type="ECO:0000313" key="15">
    <source>
        <dbReference type="Proteomes" id="UP000030143"/>
    </source>
</evidence>
<dbReference type="STRING" id="27334.A0A0A2JCX7"/>
<feature type="signal peptide" evidence="10">
    <location>
        <begin position="1"/>
        <end position="20"/>
    </location>
</feature>
<dbReference type="InterPro" id="IPR044130">
    <property type="entry name" value="CuRO_2_Fet3-like"/>
</dbReference>
<evidence type="ECO:0000259" key="12">
    <source>
        <dbReference type="Pfam" id="PF07731"/>
    </source>
</evidence>
<dbReference type="InterPro" id="IPR001117">
    <property type="entry name" value="Cu-oxidase_2nd"/>
</dbReference>
<dbReference type="InterPro" id="IPR008972">
    <property type="entry name" value="Cupredoxin"/>
</dbReference>
<sequence>MRISIALLGAFQFLSGFCQAVTHTFDWNVTWVMANPDGLAERKVIGINDQWPLPTVDVNKGDRVVVNMHNGLGDKTTSIHWHGMYQNGTNDMDGPSMVTQCPVGPGSSMTYNFTVNQNGTYWYHCHTDYCYPDGYRAPFIVHDEESYFYDDYDEEMVLTMTDWYHDMTEDIGPEFMSLYNPTGAEPIPNSFLFNNSVSQSYPVEAGKTYLLRLINIATFVGQYFWIEDHQMRIVEIDGIYVDETEADLLYISAAQRYSVLVTMKNSTERNYGMAMVADSSLLDLITPDLLLNQTNWLEYNPSAPHNEVTLPVEDSSDLYPFDDMTLVPHDRVELYKNPKQTIELILVMDNLDNGMGYGLLNDHSYTKPKVPTLYTVMSAGDLATDATVYGEYTQSVVLEKYDVVEIILSNQDSGTHPFHLHGHAFQLLDRFPSYGENFYDYDAGTEFATFDPSNHTEFPAYPARRDTFVLPPGGYYVIRFLADNPGVWLFHCHIDWHMMQGLAMTFIEAPRELQDSLVIPDGHIKVCEAAGVPYEGNAAANTENYLNLKGENKPPGFIPAGFTARGIVALVFSCICAIMGMVAISIYGMSGLKSPVRKPGSNCDDTSTEMEVTETSRTYRD</sequence>
<gene>
    <name evidence="14" type="ORF">PEX2_059260</name>
</gene>
<keyword evidence="4" id="KW-0560">Oxidoreductase</keyword>
<evidence type="ECO:0000256" key="2">
    <source>
        <dbReference type="ARBA" id="ARBA00022723"/>
    </source>
</evidence>
<dbReference type="InterPro" id="IPR002355">
    <property type="entry name" value="Cu_oxidase_Cu_BS"/>
</dbReference>
<evidence type="ECO:0000313" key="14">
    <source>
        <dbReference type="EMBL" id="KGO53282.1"/>
    </source>
</evidence>
<dbReference type="PROSITE" id="PS00079">
    <property type="entry name" value="MULTICOPPER_OXIDASE1"/>
    <property type="match status" value="1"/>
</dbReference>
<dbReference type="OrthoDB" id="2121828at2759"/>
<feature type="region of interest" description="Disordered" evidence="8">
    <location>
        <begin position="597"/>
        <end position="621"/>
    </location>
</feature>
<dbReference type="InterPro" id="IPR033138">
    <property type="entry name" value="Cu_oxidase_CS"/>
</dbReference>
<dbReference type="PhylomeDB" id="A0A0A2JCX7"/>
<protein>
    <submittedName>
        <fullName evidence="14">Multicopper oxidase, type 2</fullName>
    </submittedName>
</protein>
<dbReference type="InterPro" id="IPR011707">
    <property type="entry name" value="Cu-oxidase-like_N"/>
</dbReference>
<dbReference type="PANTHER" id="PTHR11709">
    <property type="entry name" value="MULTI-COPPER OXIDASE"/>
    <property type="match status" value="1"/>
</dbReference>
<dbReference type="AlphaFoldDB" id="A0A0A2JCX7"/>
<dbReference type="Proteomes" id="UP000030143">
    <property type="component" value="Unassembled WGS sequence"/>
</dbReference>
<feature type="domain" description="Plastocyanin-like" evidence="13">
    <location>
        <begin position="29"/>
        <end position="145"/>
    </location>
</feature>
<dbReference type="CDD" id="cd13851">
    <property type="entry name" value="CuRO_1_Fet3p"/>
    <property type="match status" value="1"/>
</dbReference>
<evidence type="ECO:0000256" key="5">
    <source>
        <dbReference type="ARBA" id="ARBA00023008"/>
    </source>
</evidence>
<dbReference type="FunFam" id="2.60.40.420:FF:000022">
    <property type="entry name" value="FET5p Multicopper oxidase"/>
    <property type="match status" value="1"/>
</dbReference>
<proteinExistence type="inferred from homology"/>
<evidence type="ECO:0000259" key="11">
    <source>
        <dbReference type="Pfam" id="PF00394"/>
    </source>
</evidence>
<dbReference type="GO" id="GO:0010106">
    <property type="term" value="P:cellular response to iron ion starvation"/>
    <property type="evidence" value="ECO:0007669"/>
    <property type="project" value="TreeGrafter"/>
</dbReference>
<keyword evidence="9" id="KW-0812">Transmembrane</keyword>
<keyword evidence="15" id="KW-1185">Reference proteome</keyword>
<keyword evidence="9" id="KW-0472">Membrane</keyword>
<dbReference type="InterPro" id="IPR011706">
    <property type="entry name" value="Cu-oxidase_C"/>
</dbReference>
<evidence type="ECO:0000256" key="7">
    <source>
        <dbReference type="ARBA" id="ARBA00037814"/>
    </source>
</evidence>
<accession>A0A0A2JCX7</accession>
<evidence type="ECO:0000256" key="9">
    <source>
        <dbReference type="SAM" id="Phobius"/>
    </source>
</evidence>
<evidence type="ECO:0000256" key="3">
    <source>
        <dbReference type="ARBA" id="ARBA00022729"/>
    </source>
</evidence>
<keyword evidence="6" id="KW-0325">Glycoprotein</keyword>
<evidence type="ECO:0000256" key="8">
    <source>
        <dbReference type="SAM" id="MobiDB-lite"/>
    </source>
</evidence>
<dbReference type="Pfam" id="PF00394">
    <property type="entry name" value="Cu-oxidase"/>
    <property type="match status" value="1"/>
</dbReference>
<name>A0A0A2JCX7_PENEN</name>
<dbReference type="CDD" id="cd13877">
    <property type="entry name" value="CuRO_2_Fet3p_like"/>
    <property type="match status" value="1"/>
</dbReference>
<keyword evidence="3 10" id="KW-0732">Signal</keyword>
<dbReference type="Pfam" id="PF07731">
    <property type="entry name" value="Cu-oxidase_2"/>
    <property type="match status" value="1"/>
</dbReference>
<evidence type="ECO:0000259" key="13">
    <source>
        <dbReference type="Pfam" id="PF07732"/>
    </source>
</evidence>
<evidence type="ECO:0000256" key="1">
    <source>
        <dbReference type="ARBA" id="ARBA00010609"/>
    </source>
</evidence>
<feature type="chain" id="PRO_5009752597" evidence="10">
    <location>
        <begin position="21"/>
        <end position="621"/>
    </location>
</feature>
<organism evidence="14 15">
    <name type="scientific">Penicillium expansum</name>
    <name type="common">Blue mold rot fungus</name>
    <dbReference type="NCBI Taxonomy" id="27334"/>
    <lineage>
        <taxon>Eukaryota</taxon>
        <taxon>Fungi</taxon>
        <taxon>Dikarya</taxon>
        <taxon>Ascomycota</taxon>
        <taxon>Pezizomycotina</taxon>
        <taxon>Eurotiomycetes</taxon>
        <taxon>Eurotiomycetidae</taxon>
        <taxon>Eurotiales</taxon>
        <taxon>Aspergillaceae</taxon>
        <taxon>Penicillium</taxon>
    </lineage>
</organism>
<dbReference type="PANTHER" id="PTHR11709:SF361">
    <property type="entry name" value="IRON TRANSPORT MULTICOPPER OXIDASE FET3"/>
    <property type="match status" value="1"/>
</dbReference>